<evidence type="ECO:0000256" key="4">
    <source>
        <dbReference type="HAMAP-Rule" id="MF_00008"/>
    </source>
</evidence>
<dbReference type="EMBL" id="PRLM01000001">
    <property type="protein sequence ID" value="RYC75221.1"/>
    <property type="molecule type" value="Genomic_DNA"/>
</dbReference>
<comment type="subunit">
    <text evidence="4">Homodimer.</text>
</comment>
<feature type="binding site" evidence="4">
    <location>
        <position position="214"/>
    </location>
    <ligand>
        <name>(6R)-5,10-methylene-5,6,7,8-tetrahydrofolate</name>
        <dbReference type="ChEBI" id="CHEBI:15636"/>
    </ligand>
</feature>
<sequence>MSKFDDQYIDLCRRILNHGEKITNYKESDARSQTTASAIPDHTAQGSSRARTIRLPHQVLQFNLSEEFPILVSKKVGFKSATLELLWIYQVASNDVRWLQERKVKIWNEWEIAEDGTYQGRNINEIYAQSHPTEPKENFAHTIGTAYGWIVNRYRLIDNLIETLKENPGNRRMVLSLWQNEWLPTAALPSCVWNSQWNLIDGKLNLLVTSRSTDVPLGLPFNIAQYAVLCHLIAQCVGVSPGQFTFITNDAHIYENQIDGIREQITRYDTAVKNSTLPAAPKLWLNPDITNFHKFDNSRELKDIRLENYENLGTIKMPVTE</sequence>
<dbReference type="NCBIfam" id="TIGR03284">
    <property type="entry name" value="thym_sym"/>
    <property type="match status" value="1"/>
</dbReference>
<reference evidence="7 8" key="1">
    <citation type="journal article" date="2018" name="bioRxiv">
        <title>Evidence of independent acquisition and adaption of ultra-small bacteria to human hosts across the highly diverse yet reduced genomes of the phylum Saccharibacteria.</title>
        <authorList>
            <person name="McLean J.S."/>
            <person name="Bor B."/>
            <person name="To T.T."/>
            <person name="Liu Q."/>
            <person name="Kearns K.A."/>
            <person name="Solden L.M."/>
            <person name="Wrighton K.C."/>
            <person name="He X."/>
            <person name="Shi W."/>
        </authorList>
    </citation>
    <scope>NUCLEOTIDE SEQUENCE [LARGE SCALE GENOMIC DNA]</scope>
    <source>
        <strain evidence="7 8">TM7_G3_2_Rum_HOT_351B</strain>
    </source>
</reference>
<evidence type="ECO:0000256" key="5">
    <source>
        <dbReference type="SAM" id="MobiDB-lite"/>
    </source>
</evidence>
<dbReference type="InterPro" id="IPR000398">
    <property type="entry name" value="Thymidylate_synthase"/>
</dbReference>
<feature type="binding site" evidence="4">
    <location>
        <begin position="171"/>
        <end position="172"/>
    </location>
    <ligand>
        <name>dUMP</name>
        <dbReference type="ChEBI" id="CHEBI:246422"/>
        <note>ligand shared between dimeric partners</note>
    </ligand>
</feature>
<evidence type="ECO:0000313" key="7">
    <source>
        <dbReference type="EMBL" id="RYC75221.1"/>
    </source>
</evidence>
<feature type="active site" description="Nucleophile" evidence="4">
    <location>
        <position position="191"/>
    </location>
</feature>
<evidence type="ECO:0000256" key="3">
    <source>
        <dbReference type="ARBA" id="ARBA00022679"/>
    </source>
</evidence>
<dbReference type="GO" id="GO:0004799">
    <property type="term" value="F:thymidylate synthase activity"/>
    <property type="evidence" value="ECO:0007669"/>
    <property type="project" value="UniProtKB-EC"/>
</dbReference>
<dbReference type="PANTHER" id="PTHR11548:SF1">
    <property type="entry name" value="THYMIDYLATE SYNTHASE 1"/>
    <property type="match status" value="1"/>
</dbReference>
<name>A0ABY0FMS4_9BACT</name>
<feature type="region of interest" description="Disordered" evidence="5">
    <location>
        <begin position="26"/>
        <end position="49"/>
    </location>
</feature>
<dbReference type="InterPro" id="IPR036926">
    <property type="entry name" value="Thymidate_synth/dCMP_Mease_sf"/>
</dbReference>
<proteinExistence type="inferred from homology"/>
<dbReference type="HAMAP" id="MF_00008">
    <property type="entry name" value="Thymidy_synth_bact"/>
    <property type="match status" value="1"/>
</dbReference>
<comment type="caution">
    <text evidence="7">The sequence shown here is derived from an EMBL/GenBank/DDBJ whole genome shotgun (WGS) entry which is preliminary data.</text>
</comment>
<dbReference type="Proteomes" id="UP001191019">
    <property type="component" value="Unassembled WGS sequence"/>
</dbReference>
<dbReference type="Gene3D" id="3.30.572.10">
    <property type="entry name" value="Thymidylate synthase/dCMP hydroxymethylase domain"/>
    <property type="match status" value="1"/>
</dbReference>
<gene>
    <name evidence="7" type="primary">thyA1</name>
    <name evidence="4" type="synonym">thyA</name>
    <name evidence="7" type="ORF">G3RUM_00165</name>
</gene>
<organism evidence="7 8">
    <name type="scientific">Candidatus Nanosyncoccus alces</name>
    <dbReference type="NCBI Taxonomy" id="2171997"/>
    <lineage>
        <taxon>Bacteria</taxon>
        <taxon>Candidatus Saccharimonadota</taxon>
        <taxon>Candidatus Nanosyncoccalia</taxon>
        <taxon>Candidatus Nanosyncoccales</taxon>
        <taxon>Candidatus Nanosyncoccaceae</taxon>
        <taxon>Candidatus Nanosyncoccus</taxon>
    </lineage>
</organism>
<dbReference type="Pfam" id="PF00303">
    <property type="entry name" value="Thymidylat_synt"/>
    <property type="match status" value="1"/>
</dbReference>
<keyword evidence="3 4" id="KW-0808">Transferase</keyword>
<evidence type="ECO:0000259" key="6">
    <source>
        <dbReference type="Pfam" id="PF00303"/>
    </source>
</evidence>
<feature type="binding site" description="in other chain" evidence="4">
    <location>
        <begin position="252"/>
        <end position="254"/>
    </location>
    <ligand>
        <name>dUMP</name>
        <dbReference type="ChEBI" id="CHEBI:246422"/>
        <note>ligand shared between dimeric partners</note>
    </ligand>
</feature>
<evidence type="ECO:0000256" key="2">
    <source>
        <dbReference type="ARBA" id="ARBA00022603"/>
    </source>
</evidence>
<feature type="binding site" description="in other chain" evidence="4">
    <location>
        <begin position="211"/>
        <end position="214"/>
    </location>
    <ligand>
        <name>dUMP</name>
        <dbReference type="ChEBI" id="CHEBI:246422"/>
        <note>ligand shared between dimeric partners</note>
    </ligand>
</feature>
<feature type="domain" description="Thymidylate synthase/dCMP hydroxymethylase" evidence="6">
    <location>
        <begin position="7"/>
        <end position="320"/>
    </location>
</feature>
<keyword evidence="8" id="KW-1185">Reference proteome</keyword>
<dbReference type="CDD" id="cd00351">
    <property type="entry name" value="TS_Pyrimidine_HMase"/>
    <property type="match status" value="1"/>
</dbReference>
<dbReference type="InterPro" id="IPR045097">
    <property type="entry name" value="Thymidate_synth/dCMP_Mease"/>
</dbReference>
<dbReference type="RefSeq" id="WP_129734453.1">
    <property type="nucleotide sequence ID" value="NZ_PRLM01000001.1"/>
</dbReference>
<keyword evidence="2 4" id="KW-0489">Methyltransferase</keyword>
<comment type="similarity">
    <text evidence="4">Belongs to the thymidylate synthase family. Bacterial-type ThyA subfamily.</text>
</comment>
<dbReference type="PRINTS" id="PR00108">
    <property type="entry name" value="THYMDSNTHASE"/>
</dbReference>
<keyword evidence="4" id="KW-0963">Cytoplasm</keyword>
<dbReference type="GO" id="GO:0032259">
    <property type="term" value="P:methylation"/>
    <property type="evidence" value="ECO:0007669"/>
    <property type="project" value="UniProtKB-KW"/>
</dbReference>
<dbReference type="InterPro" id="IPR023451">
    <property type="entry name" value="Thymidate_synth/dCMP_Mease_dom"/>
</dbReference>
<comment type="function">
    <text evidence="4">Catalyzes the reductive methylation of 2'-deoxyuridine-5'-monophosphate (dUMP) to 2'-deoxythymidine-5'-monophosphate (dTMP) while utilizing 5,10-methylenetetrahydrofolate (mTHF) as the methyl donor and reductant in the reaction, yielding dihydrofolate (DHF) as a by-product. This enzymatic reaction provides an intracellular de novo source of dTMP, an essential precursor for DNA biosynthesis.</text>
</comment>
<comment type="caution">
    <text evidence="4">Lacks conserved residue(s) required for the propagation of feature annotation.</text>
</comment>
<comment type="subcellular location">
    <subcellularLocation>
        <location evidence="4">Cytoplasm</location>
    </subcellularLocation>
</comment>
<dbReference type="EC" id="2.1.1.45" evidence="1 4"/>
<comment type="pathway">
    <text evidence="4">Pyrimidine metabolism; dTTP biosynthesis.</text>
</comment>
<dbReference type="SUPFAM" id="SSF55831">
    <property type="entry name" value="Thymidylate synthase/dCMP hydroxymethylase"/>
    <property type="match status" value="1"/>
</dbReference>
<protein>
    <recommendedName>
        <fullName evidence="1 4">Thymidylate synthase</fullName>
        <shortName evidence="4">TS</shortName>
        <shortName evidence="4">TSase</shortName>
        <ecNumber evidence="1 4">2.1.1.45</ecNumber>
    </recommendedName>
</protein>
<keyword evidence="4" id="KW-0545">Nucleotide biosynthesis</keyword>
<evidence type="ECO:0000256" key="1">
    <source>
        <dbReference type="ARBA" id="ARBA00011947"/>
    </source>
</evidence>
<feature type="binding site" description="in other chain" evidence="4">
    <location>
        <position position="222"/>
    </location>
    <ligand>
        <name>dUMP</name>
        <dbReference type="ChEBI" id="CHEBI:246422"/>
        <note>ligand shared between dimeric partners</note>
    </ligand>
</feature>
<dbReference type="PANTHER" id="PTHR11548">
    <property type="entry name" value="THYMIDYLATE SYNTHASE 1"/>
    <property type="match status" value="1"/>
</dbReference>
<comment type="catalytic activity">
    <reaction evidence="4">
        <text>dUMP + (6R)-5,10-methylene-5,6,7,8-tetrahydrofolate = 7,8-dihydrofolate + dTMP</text>
        <dbReference type="Rhea" id="RHEA:12104"/>
        <dbReference type="ChEBI" id="CHEBI:15636"/>
        <dbReference type="ChEBI" id="CHEBI:57451"/>
        <dbReference type="ChEBI" id="CHEBI:63528"/>
        <dbReference type="ChEBI" id="CHEBI:246422"/>
        <dbReference type="EC" id="2.1.1.45"/>
    </reaction>
</comment>
<accession>A0ABY0FMS4</accession>
<reference evidence="7 8" key="2">
    <citation type="journal article" date="2020" name="Cell Rep.">
        <title>Acquisition and Adaptation of Ultra-small Parasitic Reduced Genome Bacteria to Mammalian Hosts.</title>
        <authorList>
            <person name="McLean J.S."/>
            <person name="Bor B."/>
            <person name="Kerns K.A."/>
            <person name="Liu Q."/>
            <person name="To T.T."/>
            <person name="Solden L."/>
            <person name="Hendrickson E.L."/>
            <person name="Wrighton K."/>
            <person name="Shi W."/>
            <person name="He X."/>
        </authorList>
    </citation>
    <scope>NUCLEOTIDE SEQUENCE [LARGE SCALE GENOMIC DNA]</scope>
    <source>
        <strain evidence="7 8">TM7_G3_2_Rum_HOT_351B</strain>
    </source>
</reference>
<evidence type="ECO:0000313" key="8">
    <source>
        <dbReference type="Proteomes" id="UP001191019"/>
    </source>
</evidence>